<dbReference type="EMBL" id="BFBY01000006">
    <property type="protein sequence ID" value="GBG04998.1"/>
    <property type="molecule type" value="Genomic_DNA"/>
</dbReference>
<proteinExistence type="predicted"/>
<gene>
    <name evidence="1" type="ORF">LrDSM24759_09120</name>
</gene>
<evidence type="ECO:0000313" key="1">
    <source>
        <dbReference type="EMBL" id="GBG04998.1"/>
    </source>
</evidence>
<protein>
    <recommendedName>
        <fullName evidence="3">Transposase</fullName>
    </recommendedName>
</protein>
<dbReference type="Proteomes" id="UP000257317">
    <property type="component" value="Unassembled WGS sequence"/>
</dbReference>
<dbReference type="AlphaFoldDB" id="A0A2Z6T923"/>
<name>A0A2Z6T923_9LACO</name>
<sequence length="41" mass="4919">MRKIKQIGRTAYGYSNFKHLLIRIRLEQNRVKEKESSELIA</sequence>
<reference evidence="2" key="1">
    <citation type="submission" date="2018-03" db="EMBL/GenBank/DDBJ databases">
        <title>New taxa in the Lactobacillus gasseri group.</title>
        <authorList>
            <person name="Tanizawa Y."/>
            <person name="Tohno M."/>
            <person name="Endo A."/>
            <person name="Arita M."/>
        </authorList>
    </citation>
    <scope>NUCLEOTIDE SEQUENCE [LARGE SCALE GENOMIC DNA]</scope>
    <source>
        <strain evidence="2">DSM 24759</strain>
    </source>
</reference>
<accession>A0A2Z6T923</accession>
<evidence type="ECO:0008006" key="3">
    <source>
        <dbReference type="Google" id="ProtNLM"/>
    </source>
</evidence>
<evidence type="ECO:0000313" key="2">
    <source>
        <dbReference type="Proteomes" id="UP000257317"/>
    </source>
</evidence>
<keyword evidence="2" id="KW-1185">Reference proteome</keyword>
<organism evidence="1 2">
    <name type="scientific">Lactobacillus rodentium</name>
    <dbReference type="NCBI Taxonomy" id="947835"/>
    <lineage>
        <taxon>Bacteria</taxon>
        <taxon>Bacillati</taxon>
        <taxon>Bacillota</taxon>
        <taxon>Bacilli</taxon>
        <taxon>Lactobacillales</taxon>
        <taxon>Lactobacillaceae</taxon>
        <taxon>Lactobacillus</taxon>
    </lineage>
</organism>
<comment type="caution">
    <text evidence="1">The sequence shown here is derived from an EMBL/GenBank/DDBJ whole genome shotgun (WGS) entry which is preliminary data.</text>
</comment>